<feature type="domain" description="DUF58" evidence="1">
    <location>
        <begin position="192"/>
        <end position="398"/>
    </location>
</feature>
<name>A0A1Q5PWN9_9ACTO</name>
<evidence type="ECO:0000313" key="3">
    <source>
        <dbReference type="Proteomes" id="UP000185612"/>
    </source>
</evidence>
<protein>
    <recommendedName>
        <fullName evidence="1">DUF58 domain-containing protein</fullName>
    </recommendedName>
</protein>
<keyword evidence="3" id="KW-1185">Reference proteome</keyword>
<dbReference type="AlphaFoldDB" id="A0A1Q5PWN9"/>
<evidence type="ECO:0000313" key="2">
    <source>
        <dbReference type="EMBL" id="OKL51835.1"/>
    </source>
</evidence>
<dbReference type="EMBL" id="MQVS01000004">
    <property type="protein sequence ID" value="OKL51835.1"/>
    <property type="molecule type" value="Genomic_DNA"/>
</dbReference>
<dbReference type="Pfam" id="PF01882">
    <property type="entry name" value="DUF58"/>
    <property type="match status" value="1"/>
</dbReference>
<dbReference type="InParanoid" id="A0A1Q5PWN9"/>
<dbReference type="PANTHER" id="PTHR33608">
    <property type="entry name" value="BLL2464 PROTEIN"/>
    <property type="match status" value="1"/>
</dbReference>
<dbReference type="STRING" id="52770.BSZ40_04930"/>
<gene>
    <name evidence="2" type="ORF">BSZ40_04930</name>
</gene>
<dbReference type="InterPro" id="IPR002881">
    <property type="entry name" value="DUF58"/>
</dbReference>
<dbReference type="PANTHER" id="PTHR33608:SF3">
    <property type="entry name" value="SLR2013 PROTEIN"/>
    <property type="match status" value="1"/>
</dbReference>
<reference evidence="3" key="1">
    <citation type="submission" date="2016-12" db="EMBL/GenBank/DDBJ databases">
        <authorList>
            <person name="Meng X."/>
        </authorList>
    </citation>
    <scope>NUCLEOTIDE SEQUENCE [LARGE SCALE GENOMIC DNA]</scope>
    <source>
        <strain evidence="3">DSM 20732</strain>
    </source>
</reference>
<dbReference type="OrthoDB" id="845740at2"/>
<dbReference type="RefSeq" id="WP_073823914.1">
    <property type="nucleotide sequence ID" value="NZ_MQVS01000004.1"/>
</dbReference>
<sequence>MVISRRAVAVTGLAAVALLLAPTLAGVALVAVTWLGLLCLDALVAVHPRRLELQRSPLPPVRLTESLTTQLQLRNPTRRTLDLQVRDAWPPSAGAVNNRFSVRLAGGRGRRLAITLTPERRGVHCADRVTVRSFGPLGLAGKQHSVRVAGCVKVLPEFASRRHLPSRLARLRELDGNALVLHGGQGSEFDSLRQYTPGDDVRAIDWRASARSRQTMVRTFRPERDRQVLLVVDSGRSAAYRIGDTTRLEQHIEAALLLTTLAERAGDQVGLLAVDTEVRVRVAPSRGQRVLHEVAAGLAGLTPQLLEADYARLTDEVLQTLSQRSLVVLLTGVEAHLTMGLLDMVQALSTRHVVVVAGAGDPQEVTLRATRLDVAAVYTAAAAEMAEIGRQDTRLRLQRRAASVVEAPAAQLAPRLADHYLELKAKGRL</sequence>
<proteinExistence type="predicted"/>
<accession>A0A1Q5PWN9</accession>
<evidence type="ECO:0000259" key="1">
    <source>
        <dbReference type="Pfam" id="PF01882"/>
    </source>
</evidence>
<dbReference type="Proteomes" id="UP000185612">
    <property type="component" value="Unassembled WGS sequence"/>
</dbReference>
<comment type="caution">
    <text evidence="2">The sequence shown here is derived from an EMBL/GenBank/DDBJ whole genome shotgun (WGS) entry which is preliminary data.</text>
</comment>
<organism evidence="2 3">
    <name type="scientific">Buchananella hordeovulneris</name>
    <dbReference type="NCBI Taxonomy" id="52770"/>
    <lineage>
        <taxon>Bacteria</taxon>
        <taxon>Bacillati</taxon>
        <taxon>Actinomycetota</taxon>
        <taxon>Actinomycetes</taxon>
        <taxon>Actinomycetales</taxon>
        <taxon>Actinomycetaceae</taxon>
        <taxon>Buchananella</taxon>
    </lineage>
</organism>